<feature type="transmembrane region" description="Helical" evidence="1">
    <location>
        <begin position="95"/>
        <end position="115"/>
    </location>
</feature>
<feature type="transmembrane region" description="Helical" evidence="1">
    <location>
        <begin position="184"/>
        <end position="209"/>
    </location>
</feature>
<feature type="transmembrane region" description="Helical" evidence="1">
    <location>
        <begin position="215"/>
        <end position="234"/>
    </location>
</feature>
<keyword evidence="1" id="KW-0472">Membrane</keyword>
<protein>
    <submittedName>
        <fullName evidence="2">Multidrug DMT transporter permease</fullName>
    </submittedName>
</protein>
<dbReference type="RefSeq" id="WP_116756675.1">
    <property type="nucleotide sequence ID" value="NZ_JBHUEX010000001.1"/>
</dbReference>
<dbReference type="Proteomes" id="UP000244893">
    <property type="component" value="Unassembled WGS sequence"/>
</dbReference>
<dbReference type="PANTHER" id="PTHR40761">
    <property type="entry name" value="CONSERVED INTEGRAL MEMBRANE ALANINE VALINE AND LEUCINE RICH PROTEIN-RELATED"/>
    <property type="match status" value="1"/>
</dbReference>
<feature type="transmembrane region" description="Helical" evidence="1">
    <location>
        <begin position="20"/>
        <end position="38"/>
    </location>
</feature>
<evidence type="ECO:0000256" key="1">
    <source>
        <dbReference type="SAM" id="Phobius"/>
    </source>
</evidence>
<name>A0A2V1HPA4_9MICO</name>
<dbReference type="EMBL" id="QEOP01000002">
    <property type="protein sequence ID" value="PVZ94161.1"/>
    <property type="molecule type" value="Genomic_DNA"/>
</dbReference>
<accession>A0A2V1HPA4</accession>
<keyword evidence="1" id="KW-1133">Transmembrane helix</keyword>
<organism evidence="2 3">
    <name type="scientific">Amnibacterium flavum</name>
    <dbReference type="NCBI Taxonomy" id="2173173"/>
    <lineage>
        <taxon>Bacteria</taxon>
        <taxon>Bacillati</taxon>
        <taxon>Actinomycetota</taxon>
        <taxon>Actinomycetes</taxon>
        <taxon>Micrococcales</taxon>
        <taxon>Microbacteriaceae</taxon>
        <taxon>Amnibacterium</taxon>
    </lineage>
</organism>
<dbReference type="NCBIfam" id="NF038012">
    <property type="entry name" value="DMT_1"/>
    <property type="match status" value="1"/>
</dbReference>
<feature type="transmembrane region" description="Helical" evidence="1">
    <location>
        <begin position="59"/>
        <end position="83"/>
    </location>
</feature>
<feature type="transmembrane region" description="Helical" evidence="1">
    <location>
        <begin position="156"/>
        <end position="177"/>
    </location>
</feature>
<comment type="caution">
    <text evidence="2">The sequence shown here is derived from an EMBL/GenBank/DDBJ whole genome shotgun (WGS) entry which is preliminary data.</text>
</comment>
<dbReference type="OrthoDB" id="5187629at2"/>
<keyword evidence="1" id="KW-0812">Transmembrane</keyword>
<evidence type="ECO:0000313" key="2">
    <source>
        <dbReference type="EMBL" id="PVZ94161.1"/>
    </source>
</evidence>
<keyword evidence="3" id="KW-1185">Reference proteome</keyword>
<evidence type="ECO:0000313" key="3">
    <source>
        <dbReference type="Proteomes" id="UP000244893"/>
    </source>
</evidence>
<proteinExistence type="predicted"/>
<reference evidence="2 3" key="1">
    <citation type="submission" date="2018-05" db="EMBL/GenBank/DDBJ databases">
        <title>Amnibacterium sp. M8JJ-5, whole genome shotgun sequence.</title>
        <authorList>
            <person name="Tuo L."/>
        </authorList>
    </citation>
    <scope>NUCLEOTIDE SEQUENCE [LARGE SCALE GENOMIC DNA]</scope>
    <source>
        <strain evidence="2 3">M8JJ-5</strain>
    </source>
</reference>
<feature type="transmembrane region" description="Helical" evidence="1">
    <location>
        <begin position="127"/>
        <end position="144"/>
    </location>
</feature>
<feature type="transmembrane region" description="Helical" evidence="1">
    <location>
        <begin position="273"/>
        <end position="296"/>
    </location>
</feature>
<dbReference type="PANTHER" id="PTHR40761:SF1">
    <property type="entry name" value="CONSERVED INTEGRAL MEMBRANE ALANINE VALINE AND LEUCINE RICH PROTEIN-RELATED"/>
    <property type="match status" value="1"/>
</dbReference>
<dbReference type="AlphaFoldDB" id="A0A2V1HPA4"/>
<sequence>MTPDLTDLSDQIIRQSTQWIGIPIALIGAVFLSLGAQFQHRGVAKVEAKRGAAVGGLSVQAILALFGRPSWVLGTVMLGLAIVLQLTSLGFSPLIVVQPLGAIALVITAVVNARVTHVPVNKRSMRAIALCVGGVALFVTVAATTAVETTITDGHLITILIILAVVLAAFAIAFVVFRKRFRAIFYIIGAGVLYGFVATLAKVVINRVVQGDFEWLTLACLAALLLAAGLGAYFVQTAYSSGPPDLVIAGLTVVDPIVAVGIGIIVLGEASQAPWWAIPAFIVAGVVAIVGVFDLARNHPQITR</sequence>
<gene>
    <name evidence="2" type="ORF">DDQ50_10470</name>
</gene>
<feature type="transmembrane region" description="Helical" evidence="1">
    <location>
        <begin position="246"/>
        <end position="267"/>
    </location>
</feature>